<keyword evidence="8" id="KW-1185">Reference proteome</keyword>
<evidence type="ECO:0000256" key="5">
    <source>
        <dbReference type="ARBA" id="ARBA00023242"/>
    </source>
</evidence>
<dbReference type="RefSeq" id="XP_038970523.1">
    <property type="nucleotide sequence ID" value="XM_039114595.1"/>
</dbReference>
<gene>
    <name evidence="9" type="primary">LOC120104087</name>
</gene>
<dbReference type="Proteomes" id="UP000228380">
    <property type="component" value="Chromosome 1"/>
</dbReference>
<dbReference type="SUPFAM" id="SSF118290">
    <property type="entry name" value="WRKY DNA-binding domain"/>
    <property type="match status" value="1"/>
</dbReference>
<evidence type="ECO:0000259" key="7">
    <source>
        <dbReference type="PROSITE" id="PS50811"/>
    </source>
</evidence>
<feature type="compositionally biased region" description="Basic and acidic residues" evidence="6">
    <location>
        <begin position="41"/>
        <end position="62"/>
    </location>
</feature>
<evidence type="ECO:0000313" key="8">
    <source>
        <dbReference type="Proteomes" id="UP000228380"/>
    </source>
</evidence>
<dbReference type="InterPro" id="IPR036576">
    <property type="entry name" value="WRKY_dom_sf"/>
</dbReference>
<evidence type="ECO:0000256" key="4">
    <source>
        <dbReference type="ARBA" id="ARBA00023163"/>
    </source>
</evidence>
<dbReference type="InterPro" id="IPR003657">
    <property type="entry name" value="WRKY_dom"/>
</dbReference>
<evidence type="ECO:0000313" key="9">
    <source>
        <dbReference type="RefSeq" id="XP_038970523.1"/>
    </source>
</evidence>
<sequence length="501" mass="54024">MERPKEMALLNSDGFSSHDRGRSVDEGVDRRDGIEEVDFFSESHRGDKDGTARAGVSHDRQGKHVSPQEDTGINISTGLHLLTMSSRVGQGAGEEKKPSNELVMLQGELNRLGEENRKLRIMLDQLTRSYGALHNEYILTMQQRAQDFRHGQDNKTDTSSPVAVSEHQFMEPGQTSMRNIEHSGAEDEEQSQTLSNGIANRGSREQGTIPFTKRQLPVDDGPSEQTSPSWGSNKNPRLMQERSTDTELPCRKARVSVRARSDAPMISDGCQWRKYGQKMAKGNPCPRAYYRCTMAVGCPVRKQVQRCAEDKTILITTYEGNHNHPLPPTATAMASTTSAAAAMLLSGSTTSKDSLMAAGGFFQPVPYASSVATLSASAPFPTITLDLTQSPSPLQLSRGHLPSIPFSMPPSMYLPHKLPPGVVGPPAVQFGPRQQSMVETVTAAIATDPNFTTALAAAIKSIMGSPRSTSGSGGGNSSPTGPQVGPGPPQFPQSCTTFSTN</sequence>
<feature type="compositionally biased region" description="Basic and acidic residues" evidence="6">
    <location>
        <begin position="16"/>
        <end position="34"/>
    </location>
</feature>
<feature type="compositionally biased region" description="Basic and acidic residues" evidence="6">
    <location>
        <begin position="239"/>
        <end position="249"/>
    </location>
</feature>
<name>A0A8B8ZGF9_PHODC</name>
<evidence type="ECO:0000256" key="6">
    <source>
        <dbReference type="SAM" id="MobiDB-lite"/>
    </source>
</evidence>
<dbReference type="FunFam" id="2.20.25.80:FF:000002">
    <property type="entry name" value="probable WRKY transcription factor 31"/>
    <property type="match status" value="1"/>
</dbReference>
<feature type="compositionally biased region" description="Polar residues" evidence="6">
    <location>
        <begin position="223"/>
        <end position="235"/>
    </location>
</feature>
<feature type="region of interest" description="Disordered" evidence="6">
    <location>
        <begin position="464"/>
        <end position="501"/>
    </location>
</feature>
<keyword evidence="5" id="KW-0539">Nucleus</keyword>
<dbReference type="Pfam" id="PF03106">
    <property type="entry name" value="WRKY"/>
    <property type="match status" value="1"/>
</dbReference>
<dbReference type="Gene3D" id="2.20.25.80">
    <property type="entry name" value="WRKY domain"/>
    <property type="match status" value="1"/>
</dbReference>
<protein>
    <submittedName>
        <fullName evidence="9">Probable WRKY transcription factor 47</fullName>
    </submittedName>
</protein>
<dbReference type="PANTHER" id="PTHR31429:SF59">
    <property type="entry name" value="WRKY TRANSCRIPTION FACTOR 47-RELATED"/>
    <property type="match status" value="1"/>
</dbReference>
<dbReference type="AlphaFoldDB" id="A0A8B8ZGF9"/>
<proteinExistence type="predicted"/>
<feature type="region of interest" description="Disordered" evidence="6">
    <location>
        <begin position="1"/>
        <end position="72"/>
    </location>
</feature>
<accession>A0A8B8ZGF9</accession>
<feature type="region of interest" description="Disordered" evidence="6">
    <location>
        <begin position="148"/>
        <end position="249"/>
    </location>
</feature>
<feature type="domain" description="WRKY" evidence="7">
    <location>
        <begin position="261"/>
        <end position="327"/>
    </location>
</feature>
<dbReference type="PROSITE" id="PS50811">
    <property type="entry name" value="WRKY"/>
    <property type="match status" value="1"/>
</dbReference>
<dbReference type="KEGG" id="pda:120104087"/>
<reference evidence="8" key="1">
    <citation type="journal article" date="2019" name="Nat. Commun.">
        <title>Genome-wide association mapping of date palm fruit traits.</title>
        <authorList>
            <person name="Hazzouri K.M."/>
            <person name="Gros-Balthazard M."/>
            <person name="Flowers J.M."/>
            <person name="Copetti D."/>
            <person name="Lemansour A."/>
            <person name="Lebrun M."/>
            <person name="Masmoudi K."/>
            <person name="Ferrand S."/>
            <person name="Dhar M.I."/>
            <person name="Fresquez Z.A."/>
            <person name="Rosas U."/>
            <person name="Zhang J."/>
            <person name="Talag J."/>
            <person name="Lee S."/>
            <person name="Kudrna D."/>
            <person name="Powell R.F."/>
            <person name="Leitch I.J."/>
            <person name="Krueger R.R."/>
            <person name="Wing R.A."/>
            <person name="Amiri K.M.A."/>
            <person name="Purugganan M.D."/>
        </authorList>
    </citation>
    <scope>NUCLEOTIDE SEQUENCE [LARGE SCALE GENOMIC DNA]</scope>
    <source>
        <strain evidence="8">cv. Khalas</strain>
    </source>
</reference>
<organism evidence="8 9">
    <name type="scientific">Phoenix dactylifera</name>
    <name type="common">Date palm</name>
    <dbReference type="NCBI Taxonomy" id="42345"/>
    <lineage>
        <taxon>Eukaryota</taxon>
        <taxon>Viridiplantae</taxon>
        <taxon>Streptophyta</taxon>
        <taxon>Embryophyta</taxon>
        <taxon>Tracheophyta</taxon>
        <taxon>Spermatophyta</taxon>
        <taxon>Magnoliopsida</taxon>
        <taxon>Liliopsida</taxon>
        <taxon>Arecaceae</taxon>
        <taxon>Coryphoideae</taxon>
        <taxon>Phoeniceae</taxon>
        <taxon>Phoenix</taxon>
    </lineage>
</organism>
<keyword evidence="3" id="KW-0238">DNA-binding</keyword>
<dbReference type="GO" id="GO:0043565">
    <property type="term" value="F:sequence-specific DNA binding"/>
    <property type="evidence" value="ECO:0007669"/>
    <property type="project" value="InterPro"/>
</dbReference>
<dbReference type="OrthoDB" id="2020995at2759"/>
<dbReference type="GeneID" id="120104087"/>
<evidence type="ECO:0000256" key="2">
    <source>
        <dbReference type="ARBA" id="ARBA00023015"/>
    </source>
</evidence>
<comment type="subcellular location">
    <subcellularLocation>
        <location evidence="1">Nucleus</location>
    </subcellularLocation>
</comment>
<dbReference type="InterPro" id="IPR044810">
    <property type="entry name" value="WRKY_plant"/>
</dbReference>
<dbReference type="SMART" id="SM00774">
    <property type="entry name" value="WRKY"/>
    <property type="match status" value="1"/>
</dbReference>
<dbReference type="GO" id="GO:0003700">
    <property type="term" value="F:DNA-binding transcription factor activity"/>
    <property type="evidence" value="ECO:0007669"/>
    <property type="project" value="InterPro"/>
</dbReference>
<dbReference type="GO" id="GO:0005634">
    <property type="term" value="C:nucleus"/>
    <property type="evidence" value="ECO:0007669"/>
    <property type="project" value="UniProtKB-SubCell"/>
</dbReference>
<dbReference type="PANTHER" id="PTHR31429">
    <property type="entry name" value="WRKY TRANSCRIPTION FACTOR 36-RELATED"/>
    <property type="match status" value="1"/>
</dbReference>
<keyword evidence="4" id="KW-0804">Transcription</keyword>
<reference evidence="9" key="2">
    <citation type="submission" date="2025-08" db="UniProtKB">
        <authorList>
            <consortium name="RefSeq"/>
        </authorList>
    </citation>
    <scope>IDENTIFICATION</scope>
    <source>
        <tissue evidence="9">Young leaves</tissue>
    </source>
</reference>
<evidence type="ECO:0000256" key="3">
    <source>
        <dbReference type="ARBA" id="ARBA00023125"/>
    </source>
</evidence>
<keyword evidence="2" id="KW-0805">Transcription regulation</keyword>
<evidence type="ECO:0000256" key="1">
    <source>
        <dbReference type="ARBA" id="ARBA00004123"/>
    </source>
</evidence>